<evidence type="ECO:0000256" key="4">
    <source>
        <dbReference type="ARBA" id="ARBA00025765"/>
    </source>
</evidence>
<dbReference type="OrthoDB" id="248779at2759"/>
<dbReference type="GO" id="GO:0005665">
    <property type="term" value="C:RNA polymerase II, core complex"/>
    <property type="evidence" value="ECO:0007669"/>
    <property type="project" value="TreeGrafter"/>
</dbReference>
<comment type="similarity">
    <text evidence="4">Belongs to the archaeal Rpo5/eukaryotic RPB5 RNA polymerase subunit family.</text>
</comment>
<evidence type="ECO:0000259" key="6">
    <source>
        <dbReference type="Pfam" id="PF03871"/>
    </source>
</evidence>
<evidence type="ECO:0008006" key="9">
    <source>
        <dbReference type="Google" id="ProtNLM"/>
    </source>
</evidence>
<dbReference type="EMBL" id="KQ242269">
    <property type="protein sequence ID" value="KNC79637.1"/>
    <property type="molecule type" value="Genomic_DNA"/>
</dbReference>
<dbReference type="InterPro" id="IPR005571">
    <property type="entry name" value="RNA_pol_Rpb5_N"/>
</dbReference>
<gene>
    <name evidence="7" type="ORF">SARC_07973</name>
</gene>
<dbReference type="Proteomes" id="UP000054560">
    <property type="component" value="Unassembled WGS sequence"/>
</dbReference>
<dbReference type="RefSeq" id="XP_014153539.1">
    <property type="nucleotide sequence ID" value="XM_014298064.1"/>
</dbReference>
<dbReference type="eggNOG" id="KOG3218">
    <property type="taxonomic scope" value="Eukaryota"/>
</dbReference>
<dbReference type="PANTHER" id="PTHR10535">
    <property type="entry name" value="DNA-DIRECTED RNA POLYMERASES I, II, AND III SUBUNIT RPABC1"/>
    <property type="match status" value="1"/>
</dbReference>
<dbReference type="GO" id="GO:0006362">
    <property type="term" value="P:transcription elongation by RNA polymerase I"/>
    <property type="evidence" value="ECO:0007669"/>
    <property type="project" value="TreeGrafter"/>
</dbReference>
<dbReference type="Pfam" id="PF01191">
    <property type="entry name" value="RNA_pol_Rpb5_C"/>
    <property type="match status" value="1"/>
</dbReference>
<dbReference type="STRING" id="667725.A0A0L0FS67"/>
<dbReference type="Gene3D" id="3.40.1340.10">
    <property type="entry name" value="RNA polymerase, Rpb5, N-terminal domain"/>
    <property type="match status" value="1"/>
</dbReference>
<dbReference type="InterPro" id="IPR035913">
    <property type="entry name" value="RPB5-like_sf"/>
</dbReference>
<accession>A0A0L0FS67</accession>
<dbReference type="GO" id="GO:0003899">
    <property type="term" value="F:DNA-directed RNA polymerase activity"/>
    <property type="evidence" value="ECO:0007669"/>
    <property type="project" value="InterPro"/>
</dbReference>
<dbReference type="Pfam" id="PF03871">
    <property type="entry name" value="RNA_pol_Rpb5_N"/>
    <property type="match status" value="1"/>
</dbReference>
<keyword evidence="2" id="KW-0804">Transcription</keyword>
<evidence type="ECO:0000256" key="1">
    <source>
        <dbReference type="ARBA" id="ARBA00004123"/>
    </source>
</evidence>
<protein>
    <recommendedName>
        <fullName evidence="9">DNA-directed RNA polymerase I, II, and III subunit RPABC1</fullName>
    </recommendedName>
</protein>
<feature type="domain" description="RNA polymerase subunit H/Rpb5 C-terminal" evidence="5">
    <location>
        <begin position="115"/>
        <end position="187"/>
    </location>
</feature>
<reference evidence="7 8" key="1">
    <citation type="submission" date="2011-02" db="EMBL/GenBank/DDBJ databases">
        <title>The Genome Sequence of Sphaeroforma arctica JP610.</title>
        <authorList>
            <consortium name="The Broad Institute Genome Sequencing Platform"/>
            <person name="Russ C."/>
            <person name="Cuomo C."/>
            <person name="Young S.K."/>
            <person name="Zeng Q."/>
            <person name="Gargeya S."/>
            <person name="Alvarado L."/>
            <person name="Berlin A."/>
            <person name="Chapman S.B."/>
            <person name="Chen Z."/>
            <person name="Freedman E."/>
            <person name="Gellesch M."/>
            <person name="Goldberg J."/>
            <person name="Griggs A."/>
            <person name="Gujja S."/>
            <person name="Heilman E."/>
            <person name="Heiman D."/>
            <person name="Howarth C."/>
            <person name="Mehta T."/>
            <person name="Neiman D."/>
            <person name="Pearson M."/>
            <person name="Roberts A."/>
            <person name="Saif S."/>
            <person name="Shea T."/>
            <person name="Shenoy N."/>
            <person name="Sisk P."/>
            <person name="Stolte C."/>
            <person name="Sykes S."/>
            <person name="White J."/>
            <person name="Yandava C."/>
            <person name="Burger G."/>
            <person name="Gray M.W."/>
            <person name="Holland P.W.H."/>
            <person name="King N."/>
            <person name="Lang F.B.F."/>
            <person name="Roger A.J."/>
            <person name="Ruiz-Trillo I."/>
            <person name="Haas B."/>
            <person name="Nusbaum C."/>
            <person name="Birren B."/>
        </authorList>
    </citation>
    <scope>NUCLEOTIDE SEQUENCE [LARGE SCALE GENOMIC DNA]</scope>
    <source>
        <strain evidence="7 8">JP610</strain>
    </source>
</reference>
<evidence type="ECO:0000313" key="7">
    <source>
        <dbReference type="EMBL" id="KNC79637.1"/>
    </source>
</evidence>
<dbReference type="GO" id="GO:0006366">
    <property type="term" value="P:transcription by RNA polymerase II"/>
    <property type="evidence" value="ECO:0007669"/>
    <property type="project" value="TreeGrafter"/>
</dbReference>
<evidence type="ECO:0000313" key="8">
    <source>
        <dbReference type="Proteomes" id="UP000054560"/>
    </source>
</evidence>
<comment type="subcellular location">
    <subcellularLocation>
        <location evidence="1">Nucleus</location>
    </subcellularLocation>
</comment>
<dbReference type="GO" id="GO:0005666">
    <property type="term" value="C:RNA polymerase III complex"/>
    <property type="evidence" value="ECO:0007669"/>
    <property type="project" value="TreeGrafter"/>
</dbReference>
<dbReference type="InterPro" id="IPR000783">
    <property type="entry name" value="RNA_pol_subH/Rpb5_C"/>
</dbReference>
<sequence length="188" mass="21133">MCSDRGYSVDVRDLEMSIVDFEVRFGSDPDPLQMGTTFTKVLPDGEEDSVLVSFCGVKVGIAQVKDIAEAMEAARVKRAIFISRLPMTPSAKTGIEKIKMTGRMIEAFRETELLYNIVQHAAVPKHVVLTNAQKQEIKKKYKIVDTAFPRLLMRDPVARYYGCTRGQVLKIIRDSPMAGKQVTYRIIS</sequence>
<keyword evidence="8" id="KW-1185">Reference proteome</keyword>
<dbReference type="SUPFAM" id="SSF53036">
    <property type="entry name" value="Eukaryotic RPB5 N-terminal domain"/>
    <property type="match status" value="1"/>
</dbReference>
<dbReference type="InterPro" id="IPR014381">
    <property type="entry name" value="Arch_Rpo5/euc_Rpb5"/>
</dbReference>
<dbReference type="GO" id="GO:0005736">
    <property type="term" value="C:RNA polymerase I complex"/>
    <property type="evidence" value="ECO:0007669"/>
    <property type="project" value="TreeGrafter"/>
</dbReference>
<evidence type="ECO:0000259" key="5">
    <source>
        <dbReference type="Pfam" id="PF01191"/>
    </source>
</evidence>
<dbReference type="PIRSF" id="PIRSF000747">
    <property type="entry name" value="RPB5"/>
    <property type="match status" value="1"/>
</dbReference>
<dbReference type="InterPro" id="IPR036710">
    <property type="entry name" value="RNA_pol_Rpb5_N_sf"/>
</dbReference>
<dbReference type="PANTHER" id="PTHR10535:SF0">
    <property type="entry name" value="DNA-DIRECTED RNA POLYMERASES I, II, AND III SUBUNIT RPABC1"/>
    <property type="match status" value="1"/>
</dbReference>
<organism evidence="7 8">
    <name type="scientific">Sphaeroforma arctica JP610</name>
    <dbReference type="NCBI Taxonomy" id="667725"/>
    <lineage>
        <taxon>Eukaryota</taxon>
        <taxon>Ichthyosporea</taxon>
        <taxon>Ichthyophonida</taxon>
        <taxon>Sphaeroforma</taxon>
    </lineage>
</organism>
<feature type="domain" description="RNA polymerase Rpb5 N-terminal" evidence="6">
    <location>
        <begin position="1"/>
        <end position="71"/>
    </location>
</feature>
<dbReference type="AlphaFoldDB" id="A0A0L0FS67"/>
<dbReference type="Gene3D" id="3.90.940.20">
    <property type="entry name" value="RPB5-like RNA polymerase subunit"/>
    <property type="match status" value="1"/>
</dbReference>
<dbReference type="SUPFAM" id="SSF55287">
    <property type="entry name" value="RPB5-like RNA polymerase subunit"/>
    <property type="match status" value="1"/>
</dbReference>
<evidence type="ECO:0000256" key="3">
    <source>
        <dbReference type="ARBA" id="ARBA00023242"/>
    </source>
</evidence>
<dbReference type="FunFam" id="3.90.940.20:FF:000001">
    <property type="entry name" value="DNA-directed RNA polymerases I, II, and III subunit RPABC1"/>
    <property type="match status" value="1"/>
</dbReference>
<proteinExistence type="inferred from homology"/>
<dbReference type="GO" id="GO:0003677">
    <property type="term" value="F:DNA binding"/>
    <property type="evidence" value="ECO:0007669"/>
    <property type="project" value="InterPro"/>
</dbReference>
<dbReference type="GO" id="GO:0042797">
    <property type="term" value="P:tRNA transcription by RNA polymerase III"/>
    <property type="evidence" value="ECO:0007669"/>
    <property type="project" value="TreeGrafter"/>
</dbReference>
<name>A0A0L0FS67_9EUKA</name>
<keyword evidence="3" id="KW-0539">Nucleus</keyword>
<dbReference type="GeneID" id="25908477"/>
<evidence type="ECO:0000256" key="2">
    <source>
        <dbReference type="ARBA" id="ARBA00023163"/>
    </source>
</evidence>